<dbReference type="STRING" id="1802448.A2672_00500"/>
<comment type="caution">
    <text evidence="2">The sequence shown here is derived from an EMBL/GenBank/DDBJ whole genome shotgun (WGS) entry which is preliminary data.</text>
</comment>
<organism evidence="2 3">
    <name type="scientific">Candidatus Wildermuthbacteria bacterium RIFCSPHIGHO2_01_FULL_49_22b</name>
    <dbReference type="NCBI Taxonomy" id="1802448"/>
    <lineage>
        <taxon>Bacteria</taxon>
        <taxon>Candidatus Wildermuthiibacteriota</taxon>
    </lineage>
</organism>
<dbReference type="Proteomes" id="UP000178065">
    <property type="component" value="Unassembled WGS sequence"/>
</dbReference>
<accession>A0A1G2QY38</accession>
<protein>
    <recommendedName>
        <fullName evidence="1">Transcriptional repressor PaaX-like central Cas2-like domain-containing protein</fullName>
    </recommendedName>
</protein>
<reference evidence="2 3" key="1">
    <citation type="journal article" date="2016" name="Nat. Commun.">
        <title>Thousands of microbial genomes shed light on interconnected biogeochemical processes in an aquifer system.</title>
        <authorList>
            <person name="Anantharaman K."/>
            <person name="Brown C.T."/>
            <person name="Hug L.A."/>
            <person name="Sharon I."/>
            <person name="Castelle C.J."/>
            <person name="Probst A.J."/>
            <person name="Thomas B.C."/>
            <person name="Singh A."/>
            <person name="Wilkins M.J."/>
            <person name="Karaoz U."/>
            <person name="Brodie E.L."/>
            <person name="Williams K.H."/>
            <person name="Hubbard S.S."/>
            <person name="Banfield J.F."/>
        </authorList>
    </citation>
    <scope>NUCLEOTIDE SEQUENCE [LARGE SCALE GENOMIC DNA]</scope>
</reference>
<dbReference type="InterPro" id="IPR048846">
    <property type="entry name" value="PaaX-like_central"/>
</dbReference>
<feature type="domain" description="Transcriptional repressor PaaX-like central Cas2-like" evidence="1">
    <location>
        <begin position="116"/>
        <end position="186"/>
    </location>
</feature>
<proteinExistence type="predicted"/>
<gene>
    <name evidence="2" type="ORF">A2672_00500</name>
</gene>
<dbReference type="EMBL" id="MHTT01000013">
    <property type="protein sequence ID" value="OHA65500.1"/>
    <property type="molecule type" value="Genomic_DNA"/>
</dbReference>
<dbReference type="AlphaFoldDB" id="A0A1G2QY38"/>
<evidence type="ECO:0000313" key="2">
    <source>
        <dbReference type="EMBL" id="OHA65500.1"/>
    </source>
</evidence>
<evidence type="ECO:0000259" key="1">
    <source>
        <dbReference type="Pfam" id="PF20803"/>
    </source>
</evidence>
<name>A0A1G2QY38_9BACT</name>
<dbReference type="SUPFAM" id="SSF143430">
    <property type="entry name" value="TTP0101/SSO1404-like"/>
    <property type="match status" value="1"/>
</dbReference>
<evidence type="ECO:0000313" key="3">
    <source>
        <dbReference type="Proteomes" id="UP000178065"/>
    </source>
</evidence>
<sequence length="200" mass="23586">MGTYIPISRVLLNKSRGRSRLSTSKIDRLAKNSRIAHKIIYLLGKSGQIALDVLFPRVPLANTIDNRNRLNYAKRKLGDLEKRGFVKVANHKAVLTGKGRLYYSQLLARENKPVKQKWDGKWRFVMFDIWERRKRVRDHLREELKEYGFEKVQHSVWAYPYDCEEFVALLKTDINVGRGLLFLVVERLEDDNKLRKLFKV</sequence>
<dbReference type="Pfam" id="PF20803">
    <property type="entry name" value="PaaX_M"/>
    <property type="match status" value="1"/>
</dbReference>
<dbReference type="Gene3D" id="3.30.70.2650">
    <property type="match status" value="1"/>
</dbReference>